<accession>A0AAD3NFG3</accession>
<evidence type="ECO:0000313" key="2">
    <source>
        <dbReference type="EMBL" id="GLD71470.1"/>
    </source>
</evidence>
<sequence length="148" mass="16176">MLSGLFPVAHPHHQQPQPVNSSNKRIKTEKDWTFPNPIPSECLLPVVQVGSLPPNHFIKDPFPGFTDSRQSPARHLLPGTASEKPTCGSQAPPRRSAGWWAVRSRWYCQWGQSPHLGGALAQAEPSSKDNPGGVTPVNSVARYLELAT</sequence>
<gene>
    <name evidence="2" type="ORF">AKAME5_002279200</name>
</gene>
<feature type="region of interest" description="Disordered" evidence="1">
    <location>
        <begin position="60"/>
        <end position="94"/>
    </location>
</feature>
<keyword evidence="3" id="KW-1185">Reference proteome</keyword>
<evidence type="ECO:0000256" key="1">
    <source>
        <dbReference type="SAM" id="MobiDB-lite"/>
    </source>
</evidence>
<protein>
    <submittedName>
        <fullName evidence="2">BAF chromatin remodeling complex subunit BCL11B a</fullName>
    </submittedName>
</protein>
<feature type="region of interest" description="Disordered" evidence="1">
    <location>
        <begin position="1"/>
        <end position="24"/>
    </location>
</feature>
<dbReference type="Proteomes" id="UP001279410">
    <property type="component" value="Unassembled WGS sequence"/>
</dbReference>
<name>A0AAD3NFG3_LATJO</name>
<comment type="caution">
    <text evidence="2">The sequence shown here is derived from an EMBL/GenBank/DDBJ whole genome shotgun (WGS) entry which is preliminary data.</text>
</comment>
<proteinExistence type="predicted"/>
<dbReference type="AlphaFoldDB" id="A0AAD3NFG3"/>
<organism evidence="2 3">
    <name type="scientific">Lates japonicus</name>
    <name type="common">Japanese lates</name>
    <dbReference type="NCBI Taxonomy" id="270547"/>
    <lineage>
        <taxon>Eukaryota</taxon>
        <taxon>Metazoa</taxon>
        <taxon>Chordata</taxon>
        <taxon>Craniata</taxon>
        <taxon>Vertebrata</taxon>
        <taxon>Euteleostomi</taxon>
        <taxon>Actinopterygii</taxon>
        <taxon>Neopterygii</taxon>
        <taxon>Teleostei</taxon>
        <taxon>Neoteleostei</taxon>
        <taxon>Acanthomorphata</taxon>
        <taxon>Carangaria</taxon>
        <taxon>Carangaria incertae sedis</taxon>
        <taxon>Centropomidae</taxon>
        <taxon>Lates</taxon>
    </lineage>
</organism>
<evidence type="ECO:0000313" key="3">
    <source>
        <dbReference type="Proteomes" id="UP001279410"/>
    </source>
</evidence>
<dbReference type="EMBL" id="BRZM01000609">
    <property type="protein sequence ID" value="GLD71470.1"/>
    <property type="molecule type" value="Genomic_DNA"/>
</dbReference>
<reference evidence="2" key="1">
    <citation type="submission" date="2022-08" db="EMBL/GenBank/DDBJ databases">
        <title>Genome sequencing of akame (Lates japonicus).</title>
        <authorList>
            <person name="Hashiguchi Y."/>
            <person name="Takahashi H."/>
        </authorList>
    </citation>
    <scope>NUCLEOTIDE SEQUENCE</scope>
    <source>
        <strain evidence="2">Kochi</strain>
    </source>
</reference>